<keyword evidence="2" id="KW-1185">Reference proteome</keyword>
<dbReference type="EMBL" id="KY677846">
    <property type="protein sequence ID" value="ARB06898.1"/>
    <property type="molecule type" value="Genomic_DNA"/>
</dbReference>
<proteinExistence type="predicted"/>
<accession>A0A1V0DZK8</accession>
<name>A0A1V0DZK8_9CAUD</name>
<dbReference type="Proteomes" id="UP000223034">
    <property type="component" value="Segment"/>
</dbReference>
<evidence type="ECO:0000313" key="1">
    <source>
        <dbReference type="EMBL" id="ARB06898.1"/>
    </source>
</evidence>
<reference evidence="1 2" key="1">
    <citation type="submission" date="2017-02" db="EMBL/GenBank/DDBJ databases">
        <title>Complete genome sequence of new bacteriophage phiLLS.</title>
        <authorList>
            <person name="Rubi-Rangel L."/>
            <person name="Amarillas L."/>
            <person name="Carrillo H."/>
            <person name="Leon-Felix J."/>
        </authorList>
    </citation>
    <scope>NUCLEOTIDE SEQUENCE [LARGE SCALE GENOMIC DNA]</scope>
</reference>
<evidence type="ECO:0008006" key="3">
    <source>
        <dbReference type="Google" id="ProtNLM"/>
    </source>
</evidence>
<gene>
    <name evidence="1" type="ORF">lls_70</name>
</gene>
<evidence type="ECO:0000313" key="2">
    <source>
        <dbReference type="Proteomes" id="UP000223034"/>
    </source>
</evidence>
<organism evidence="1 2">
    <name type="scientific">Escherichia phage phiLLS</name>
    <dbReference type="NCBI Taxonomy" id="1965465"/>
    <lineage>
        <taxon>Viruses</taxon>
        <taxon>Duplodnaviria</taxon>
        <taxon>Heunggongvirae</taxon>
        <taxon>Uroviricota</taxon>
        <taxon>Caudoviricetes</taxon>
        <taxon>Demerecviridae</taxon>
        <taxon>Markadamsvirinae</taxon>
        <taxon>Tequintavirus</taxon>
        <taxon>Tequintavirus LLS</taxon>
    </lineage>
</organism>
<sequence length="55" mass="6416">MDYEELDKLADTLSELSDNVVIKDSRIDSFIADYRNGIISRQELVDKTYQYLKGK</sequence>
<protein>
    <recommendedName>
        <fullName evidence="3">Antitoxin VbhA domain-containing protein</fullName>
    </recommendedName>
</protein>